<dbReference type="InterPro" id="IPR050155">
    <property type="entry name" value="HAD-like_hydrolase_sf"/>
</dbReference>
<dbReference type="EC" id="3.-.-.-" evidence="1"/>
<keyword evidence="2" id="KW-1185">Reference proteome</keyword>
<dbReference type="Gene3D" id="3.40.50.1000">
    <property type="entry name" value="HAD superfamily/HAD-like"/>
    <property type="match status" value="1"/>
</dbReference>
<organism evidence="1 2">
    <name type="scientific">Spongisporangium articulatum</name>
    <dbReference type="NCBI Taxonomy" id="3362603"/>
    <lineage>
        <taxon>Bacteria</taxon>
        <taxon>Bacillati</taxon>
        <taxon>Actinomycetota</taxon>
        <taxon>Actinomycetes</taxon>
        <taxon>Kineosporiales</taxon>
        <taxon>Kineosporiaceae</taxon>
        <taxon>Spongisporangium</taxon>
    </lineage>
</organism>
<proteinExistence type="predicted"/>
<comment type="caution">
    <text evidence="1">The sequence shown here is derived from an EMBL/GenBank/DDBJ whole genome shotgun (WGS) entry which is preliminary data.</text>
</comment>
<dbReference type="SUPFAM" id="SSF56784">
    <property type="entry name" value="HAD-like"/>
    <property type="match status" value="1"/>
</dbReference>
<accession>A0ABW8AH98</accession>
<keyword evidence="1" id="KW-0378">Hydrolase</keyword>
<dbReference type="InterPro" id="IPR036412">
    <property type="entry name" value="HAD-like_sf"/>
</dbReference>
<dbReference type="NCBIfam" id="TIGR01509">
    <property type="entry name" value="HAD-SF-IA-v3"/>
    <property type="match status" value="1"/>
</dbReference>
<dbReference type="Gene3D" id="1.10.150.240">
    <property type="entry name" value="Putative phosphatase, domain 2"/>
    <property type="match status" value="1"/>
</dbReference>
<dbReference type="SFLD" id="SFLDS00003">
    <property type="entry name" value="Haloacid_Dehalogenase"/>
    <property type="match status" value="1"/>
</dbReference>
<dbReference type="InterPro" id="IPR023198">
    <property type="entry name" value="PGP-like_dom2"/>
</dbReference>
<dbReference type="Proteomes" id="UP001612915">
    <property type="component" value="Unassembled WGS sequence"/>
</dbReference>
<reference evidence="1 2" key="1">
    <citation type="submission" date="2024-10" db="EMBL/GenBank/DDBJ databases">
        <title>The Natural Products Discovery Center: Release of the First 8490 Sequenced Strains for Exploring Actinobacteria Biosynthetic Diversity.</title>
        <authorList>
            <person name="Kalkreuter E."/>
            <person name="Kautsar S.A."/>
            <person name="Yang D."/>
            <person name="Bader C.D."/>
            <person name="Teijaro C.N."/>
            <person name="Fluegel L."/>
            <person name="Davis C.M."/>
            <person name="Simpson J.R."/>
            <person name="Lauterbach L."/>
            <person name="Steele A.D."/>
            <person name="Gui C."/>
            <person name="Meng S."/>
            <person name="Li G."/>
            <person name="Viehrig K."/>
            <person name="Ye F."/>
            <person name="Su P."/>
            <person name="Kiefer A.F."/>
            <person name="Nichols A."/>
            <person name="Cepeda A.J."/>
            <person name="Yan W."/>
            <person name="Fan B."/>
            <person name="Jiang Y."/>
            <person name="Adhikari A."/>
            <person name="Zheng C.-J."/>
            <person name="Schuster L."/>
            <person name="Cowan T.M."/>
            <person name="Smanski M.J."/>
            <person name="Chevrette M.G."/>
            <person name="De Carvalho L.P.S."/>
            <person name="Shen B."/>
        </authorList>
    </citation>
    <scope>NUCLEOTIDE SEQUENCE [LARGE SCALE GENOMIC DNA]</scope>
    <source>
        <strain evidence="1 2">NPDC049639</strain>
    </source>
</reference>
<protein>
    <submittedName>
        <fullName evidence="1">HAD family hydrolase</fullName>
        <ecNumber evidence="1">3.-.-.-</ecNumber>
    </submittedName>
</protein>
<evidence type="ECO:0000313" key="2">
    <source>
        <dbReference type="Proteomes" id="UP001612915"/>
    </source>
</evidence>
<evidence type="ECO:0000313" key="1">
    <source>
        <dbReference type="EMBL" id="MFI7585724.1"/>
    </source>
</evidence>
<dbReference type="PANTHER" id="PTHR43434">
    <property type="entry name" value="PHOSPHOGLYCOLATE PHOSPHATASE"/>
    <property type="match status" value="1"/>
</dbReference>
<dbReference type="PANTHER" id="PTHR43434:SF16">
    <property type="entry name" value="BLL8046 PROTEIN"/>
    <property type="match status" value="1"/>
</dbReference>
<dbReference type="Pfam" id="PF00702">
    <property type="entry name" value="Hydrolase"/>
    <property type="match status" value="1"/>
</dbReference>
<dbReference type="InterPro" id="IPR023214">
    <property type="entry name" value="HAD_sf"/>
</dbReference>
<dbReference type="PRINTS" id="PR00413">
    <property type="entry name" value="HADHALOGNASE"/>
</dbReference>
<dbReference type="RefSeq" id="WP_398274107.1">
    <property type="nucleotide sequence ID" value="NZ_JBITLV010000001.1"/>
</dbReference>
<dbReference type="EMBL" id="JBITLV010000001">
    <property type="protein sequence ID" value="MFI7585724.1"/>
    <property type="molecule type" value="Genomic_DNA"/>
</dbReference>
<name>A0ABW8AH98_9ACTN</name>
<dbReference type="SFLD" id="SFLDG01129">
    <property type="entry name" value="C1.5:_HAD__Beta-PGM__Phosphata"/>
    <property type="match status" value="1"/>
</dbReference>
<dbReference type="GO" id="GO:0016787">
    <property type="term" value="F:hydrolase activity"/>
    <property type="evidence" value="ECO:0007669"/>
    <property type="project" value="UniProtKB-KW"/>
</dbReference>
<gene>
    <name evidence="1" type="ORF">ACIB24_01465</name>
</gene>
<sequence>MSDQLEAVLFDVDGTLMDTNYWHVVAWDRAFAEHGVPQPAWRLHAAIGMGGDRLVAAVAGDEIEQRLGDDVRAAWKRIYDEYLYRTRAFDGAQELLERTHEAGLTVVLASSGNPQHLDYAREQLGPDKYFDHVLSGEDVEASKPAADLFALALQKVGLEPAAAHRVVVVGDTRWDVESARALGIDTVGLLCGGRAACELREAGAVETYDDPAQLVERFGSSPLGR</sequence>
<dbReference type="InterPro" id="IPR006439">
    <property type="entry name" value="HAD-SF_hydro_IA"/>
</dbReference>
<dbReference type="NCBIfam" id="TIGR01549">
    <property type="entry name" value="HAD-SF-IA-v1"/>
    <property type="match status" value="1"/>
</dbReference>
<dbReference type="SFLD" id="SFLDG01135">
    <property type="entry name" value="C1.5.6:_HAD__Beta-PGM__Phospha"/>
    <property type="match status" value="1"/>
</dbReference>